<keyword evidence="1" id="KW-1133">Transmembrane helix</keyword>
<evidence type="ECO:0000313" key="2">
    <source>
        <dbReference type="EMBL" id="SMC20966.1"/>
    </source>
</evidence>
<dbReference type="AlphaFoldDB" id="A0A1W1XAL2"/>
<reference evidence="2 3" key="1">
    <citation type="submission" date="2017-04" db="EMBL/GenBank/DDBJ databases">
        <authorList>
            <person name="Afonso C.L."/>
            <person name="Miller P.J."/>
            <person name="Scott M.A."/>
            <person name="Spackman E."/>
            <person name="Goraichik I."/>
            <person name="Dimitrov K.M."/>
            <person name="Suarez D.L."/>
            <person name="Swayne D.E."/>
        </authorList>
    </citation>
    <scope>NUCLEOTIDE SEQUENCE [LARGE SCALE GENOMIC DNA]</scope>
    <source>
        <strain evidence="2 3">DSM 12555</strain>
    </source>
</reference>
<accession>A0A1W1XAL2</accession>
<dbReference type="EMBL" id="FWXH01000003">
    <property type="protein sequence ID" value="SMC20966.1"/>
    <property type="molecule type" value="Genomic_DNA"/>
</dbReference>
<protein>
    <submittedName>
        <fullName evidence="2">Uncharacterized membrane protein</fullName>
    </submittedName>
</protein>
<feature type="transmembrane region" description="Helical" evidence="1">
    <location>
        <begin position="363"/>
        <end position="379"/>
    </location>
</feature>
<keyword evidence="1" id="KW-0812">Transmembrane</keyword>
<dbReference type="STRING" id="1121291.SAMN02745134_01158"/>
<gene>
    <name evidence="2" type="ORF">SAMN02745134_01158</name>
</gene>
<organism evidence="2 3">
    <name type="scientific">Clostridium acidisoli DSM 12555</name>
    <dbReference type="NCBI Taxonomy" id="1121291"/>
    <lineage>
        <taxon>Bacteria</taxon>
        <taxon>Bacillati</taxon>
        <taxon>Bacillota</taxon>
        <taxon>Clostridia</taxon>
        <taxon>Eubacteriales</taxon>
        <taxon>Clostridiaceae</taxon>
        <taxon>Clostridium</taxon>
    </lineage>
</organism>
<dbReference type="InterPro" id="IPR018674">
    <property type="entry name" value="DUF2142_membrane"/>
</dbReference>
<feature type="transmembrane region" description="Helical" evidence="1">
    <location>
        <begin position="338"/>
        <end position="357"/>
    </location>
</feature>
<proteinExistence type="predicted"/>
<dbReference type="Pfam" id="PF09913">
    <property type="entry name" value="DUF2142"/>
    <property type="match status" value="1"/>
</dbReference>
<feature type="transmembrane region" description="Helical" evidence="1">
    <location>
        <begin position="157"/>
        <end position="176"/>
    </location>
</feature>
<feature type="transmembrane region" description="Helical" evidence="1">
    <location>
        <begin position="510"/>
        <end position="529"/>
    </location>
</feature>
<feature type="transmembrane region" description="Helical" evidence="1">
    <location>
        <begin position="603"/>
        <end position="624"/>
    </location>
</feature>
<feature type="transmembrane region" description="Helical" evidence="1">
    <location>
        <begin position="391"/>
        <end position="416"/>
    </location>
</feature>
<evidence type="ECO:0000313" key="3">
    <source>
        <dbReference type="Proteomes" id="UP000192468"/>
    </source>
</evidence>
<sequence length="628" mass="71138">MKKIMNNNKIILVLALFVVLAGILTETFVFNSSYFKIPKNQRGLHEIDVNKLVLNDLKIENNELYVIGKNPYFQIPMNNYDISIMLNLEKKNNNFQLYTKDEKGNMSIVYTSNSDVKNRLNIIINNNIKNLKFYIKTDVGKVGIQSIEMDNRFEFDIVRFLVMIGIGYMVLVLLYFRIKLQSRLHVAFFAISMILGSVLTICVPPNYSYDECAHFIRAYETASFDFNFSKTKTSNWISNIDECFISNGRYNLYNSYRDRLDNAKIFFNNDYSKNGHVTSGEDTYLFVPYIPAAAGILVGKTLRLPFIITYYLGRMFALLIFSILGALIIKHIKIAKRLVFITLLFPCAVMTAGSYSVDPMTQIFALASVAIFINMLCAEDNSISYIQVLEFAGCAAITSICKVPYAPLSLLILVVPRYKFKTISKQKFILLKVMPLFIVGIAAAGNFFYGETKNINQWKVPGVNVSAQVKYIISDLPRYAHVIYTSVTTSVDMYFQGAIGLLAYCGKINTIWVVIIVVTMIIVAAVDDESDVLKLRANEKIMLLLSSTMSWILALTALYITFTPVGKSTVDGVQGRYITPLIVPLLLLVKNGKIKINLNKEKLNCFLMLECSIVLIVSIIKVFFQYSN</sequence>
<keyword evidence="3" id="KW-1185">Reference proteome</keyword>
<feature type="transmembrane region" description="Helical" evidence="1">
    <location>
        <begin position="428"/>
        <end position="449"/>
    </location>
</feature>
<feature type="transmembrane region" description="Helical" evidence="1">
    <location>
        <begin position="188"/>
        <end position="207"/>
    </location>
</feature>
<name>A0A1W1XAL2_9CLOT</name>
<feature type="transmembrane region" description="Helical" evidence="1">
    <location>
        <begin position="541"/>
        <end position="562"/>
    </location>
</feature>
<dbReference type="RefSeq" id="WP_084114596.1">
    <property type="nucleotide sequence ID" value="NZ_FWXH01000003.1"/>
</dbReference>
<dbReference type="OrthoDB" id="2220917at2"/>
<keyword evidence="1" id="KW-0472">Membrane</keyword>
<dbReference type="Proteomes" id="UP000192468">
    <property type="component" value="Unassembled WGS sequence"/>
</dbReference>
<feature type="transmembrane region" description="Helical" evidence="1">
    <location>
        <begin position="307"/>
        <end position="329"/>
    </location>
</feature>
<evidence type="ECO:0000256" key="1">
    <source>
        <dbReference type="SAM" id="Phobius"/>
    </source>
</evidence>